<proteinExistence type="predicted"/>
<feature type="region of interest" description="Disordered" evidence="1">
    <location>
        <begin position="44"/>
        <end position="98"/>
    </location>
</feature>
<dbReference type="Proteomes" id="UP001497516">
    <property type="component" value="Chromosome 5"/>
</dbReference>
<keyword evidence="3" id="KW-1185">Reference proteome</keyword>
<dbReference type="EMBL" id="OZ034818">
    <property type="protein sequence ID" value="CAL1388944.1"/>
    <property type="molecule type" value="Genomic_DNA"/>
</dbReference>
<protein>
    <submittedName>
        <fullName evidence="2">Uncharacterized protein</fullName>
    </submittedName>
</protein>
<evidence type="ECO:0000313" key="3">
    <source>
        <dbReference type="Proteomes" id="UP001497516"/>
    </source>
</evidence>
<dbReference type="AlphaFoldDB" id="A0AAV2ET10"/>
<organism evidence="2 3">
    <name type="scientific">Linum trigynum</name>
    <dbReference type="NCBI Taxonomy" id="586398"/>
    <lineage>
        <taxon>Eukaryota</taxon>
        <taxon>Viridiplantae</taxon>
        <taxon>Streptophyta</taxon>
        <taxon>Embryophyta</taxon>
        <taxon>Tracheophyta</taxon>
        <taxon>Spermatophyta</taxon>
        <taxon>Magnoliopsida</taxon>
        <taxon>eudicotyledons</taxon>
        <taxon>Gunneridae</taxon>
        <taxon>Pentapetalae</taxon>
        <taxon>rosids</taxon>
        <taxon>fabids</taxon>
        <taxon>Malpighiales</taxon>
        <taxon>Linaceae</taxon>
        <taxon>Linum</taxon>
    </lineage>
</organism>
<name>A0AAV2ET10_9ROSI</name>
<accession>A0AAV2ET10</accession>
<evidence type="ECO:0000313" key="2">
    <source>
        <dbReference type="EMBL" id="CAL1388944.1"/>
    </source>
</evidence>
<gene>
    <name evidence="2" type="ORF">LTRI10_LOCUS29839</name>
</gene>
<reference evidence="2 3" key="1">
    <citation type="submission" date="2024-04" db="EMBL/GenBank/DDBJ databases">
        <authorList>
            <person name="Fracassetti M."/>
        </authorList>
    </citation>
    <scope>NUCLEOTIDE SEQUENCE [LARGE SCALE GENOMIC DNA]</scope>
</reference>
<sequence length="98" mass="11084">MLQHEFPTPPPSGLTLEEKVARACASYRHSSLEKNEEVERAIIDNRVEQEELTPESSRGEDGQEGCIDDSRHFSISNGNFEDQVTSVDEQENPFYDLA</sequence>
<feature type="compositionally biased region" description="Polar residues" evidence="1">
    <location>
        <begin position="73"/>
        <end position="87"/>
    </location>
</feature>
<evidence type="ECO:0000256" key="1">
    <source>
        <dbReference type="SAM" id="MobiDB-lite"/>
    </source>
</evidence>